<evidence type="ECO:0000313" key="1">
    <source>
        <dbReference type="EMBL" id="TWJ16010.1"/>
    </source>
</evidence>
<dbReference type="RefSeq" id="WP_147135670.1">
    <property type="nucleotide sequence ID" value="NZ_BAABIJ010000001.1"/>
</dbReference>
<keyword evidence="2" id="KW-1185">Reference proteome</keyword>
<reference evidence="1 2" key="1">
    <citation type="journal article" date="2013" name="Stand. Genomic Sci.">
        <title>Genomic Encyclopedia of Type Strains, Phase I: The one thousand microbial genomes (KMG-I) project.</title>
        <authorList>
            <person name="Kyrpides N.C."/>
            <person name="Woyke T."/>
            <person name="Eisen J.A."/>
            <person name="Garrity G."/>
            <person name="Lilburn T.G."/>
            <person name="Beck B.J."/>
            <person name="Whitman W.B."/>
            <person name="Hugenholtz P."/>
            <person name="Klenk H.P."/>
        </authorList>
    </citation>
    <scope>NUCLEOTIDE SEQUENCE [LARGE SCALE GENOMIC DNA]</scope>
    <source>
        <strain evidence="1 2">DSM 45044</strain>
    </source>
</reference>
<comment type="caution">
    <text evidence="1">The sequence shown here is derived from an EMBL/GenBank/DDBJ whole genome shotgun (WGS) entry which is preliminary data.</text>
</comment>
<accession>A0A562VDR0</accession>
<name>A0A562VDR0_9ACTN</name>
<dbReference type="EMBL" id="VLLL01000005">
    <property type="protein sequence ID" value="TWJ16010.1"/>
    <property type="molecule type" value="Genomic_DNA"/>
</dbReference>
<gene>
    <name evidence="1" type="ORF">LX16_1730</name>
</gene>
<evidence type="ECO:0000313" key="2">
    <source>
        <dbReference type="Proteomes" id="UP000321617"/>
    </source>
</evidence>
<dbReference type="Proteomes" id="UP000321617">
    <property type="component" value="Unassembled WGS sequence"/>
</dbReference>
<dbReference type="AlphaFoldDB" id="A0A562VDR0"/>
<organism evidence="1 2">
    <name type="scientific">Stackebrandtia albiflava</name>
    <dbReference type="NCBI Taxonomy" id="406432"/>
    <lineage>
        <taxon>Bacteria</taxon>
        <taxon>Bacillati</taxon>
        <taxon>Actinomycetota</taxon>
        <taxon>Actinomycetes</taxon>
        <taxon>Glycomycetales</taxon>
        <taxon>Glycomycetaceae</taxon>
        <taxon>Stackebrandtia</taxon>
    </lineage>
</organism>
<protein>
    <submittedName>
        <fullName evidence="1">Uncharacterized protein</fullName>
    </submittedName>
</protein>
<proteinExistence type="predicted"/>
<sequence>MNQPVPDRVEKEFSLRPDDLSDVARKLSRDSADFGDWVAPTRQALTGSPGAGWKSAEFLGLGDVVTRLRTTMRSADDLLETVTRDFENMSRTTLAIKNTFGDMDAVNGADIHQIRKAANLPSPSTEAHLD</sequence>